<evidence type="ECO:0000313" key="2">
    <source>
        <dbReference type="EMBL" id="OAB41105.1"/>
    </source>
</evidence>
<reference evidence="2 3" key="1">
    <citation type="submission" date="2016-03" db="EMBL/GenBank/DDBJ databases">
        <title>Draft genome sequence of Paenibacillus antarcticus CECT 5836.</title>
        <authorList>
            <person name="Shin S.-K."/>
            <person name="Yi H."/>
        </authorList>
    </citation>
    <scope>NUCLEOTIDE SEQUENCE [LARGE SCALE GENOMIC DNA]</scope>
    <source>
        <strain evidence="2 3">CECT 5836</strain>
    </source>
</reference>
<evidence type="ECO:0000313" key="3">
    <source>
        <dbReference type="Proteomes" id="UP000077355"/>
    </source>
</evidence>
<gene>
    <name evidence="2" type="ORF">PBAT_21320</name>
</gene>
<feature type="domain" description="AB hydrolase-1" evidence="1">
    <location>
        <begin position="55"/>
        <end position="181"/>
    </location>
</feature>
<dbReference type="Gene3D" id="3.40.50.1820">
    <property type="entry name" value="alpha/beta hydrolase"/>
    <property type="match status" value="1"/>
</dbReference>
<dbReference type="GO" id="GO:0016020">
    <property type="term" value="C:membrane"/>
    <property type="evidence" value="ECO:0007669"/>
    <property type="project" value="TreeGrafter"/>
</dbReference>
<dbReference type="PANTHER" id="PTHR43798:SF33">
    <property type="entry name" value="HYDROLASE, PUTATIVE (AFU_ORTHOLOGUE AFUA_2G14860)-RELATED"/>
    <property type="match status" value="1"/>
</dbReference>
<protein>
    <recommendedName>
        <fullName evidence="1">AB hydrolase-1 domain-containing protein</fullName>
    </recommendedName>
</protein>
<sequence>MAQGYSIVRKKGNREQFIQAYDETMQLWPVPFEDLMISTQFGETHIIASGSIEAPAILLFHGMTFSATMWYPNIESLSKHYRVYAVDTLGDLGKSTITSLIGTREEAALWISDVLIGLQLQSAIFMGHSMGGWLTLNFALQFPEKVQKMILLAPAAGIHKITPKFLLKVYPAIMLPTVSRIRKELSWFMSRSYQPDAKAEVLIRQFIISGMNCVPQLRVTPIVFRDQELQSLTMEILLIVGDKEVIYDYGQMLSKATRLLPNVHTSVIHDAGHALAIEKQEIVNDTIINFLI</sequence>
<comment type="caution">
    <text evidence="2">The sequence shown here is derived from an EMBL/GenBank/DDBJ whole genome shotgun (WGS) entry which is preliminary data.</text>
</comment>
<dbReference type="InterPro" id="IPR029058">
    <property type="entry name" value="AB_hydrolase_fold"/>
</dbReference>
<dbReference type="Pfam" id="PF00561">
    <property type="entry name" value="Abhydrolase_1"/>
    <property type="match status" value="1"/>
</dbReference>
<dbReference type="EMBL" id="LVJI01000048">
    <property type="protein sequence ID" value="OAB41105.1"/>
    <property type="molecule type" value="Genomic_DNA"/>
</dbReference>
<dbReference type="Proteomes" id="UP000077355">
    <property type="component" value="Unassembled WGS sequence"/>
</dbReference>
<dbReference type="InterPro" id="IPR000073">
    <property type="entry name" value="AB_hydrolase_1"/>
</dbReference>
<dbReference type="RefSeq" id="WP_068652700.1">
    <property type="nucleotide sequence ID" value="NZ_CP043611.1"/>
</dbReference>
<dbReference type="SUPFAM" id="SSF53474">
    <property type="entry name" value="alpha/beta-Hydrolases"/>
    <property type="match status" value="1"/>
</dbReference>
<dbReference type="PANTHER" id="PTHR43798">
    <property type="entry name" value="MONOACYLGLYCEROL LIPASE"/>
    <property type="match status" value="1"/>
</dbReference>
<keyword evidence="3" id="KW-1185">Reference proteome</keyword>
<accession>A0A168JU26</accession>
<dbReference type="PRINTS" id="PR00111">
    <property type="entry name" value="ABHYDROLASE"/>
</dbReference>
<dbReference type="InterPro" id="IPR050266">
    <property type="entry name" value="AB_hydrolase_sf"/>
</dbReference>
<dbReference type="AlphaFoldDB" id="A0A168JU26"/>
<organism evidence="2 3">
    <name type="scientific">Paenibacillus antarcticus</name>
    <dbReference type="NCBI Taxonomy" id="253703"/>
    <lineage>
        <taxon>Bacteria</taxon>
        <taxon>Bacillati</taxon>
        <taxon>Bacillota</taxon>
        <taxon>Bacilli</taxon>
        <taxon>Bacillales</taxon>
        <taxon>Paenibacillaceae</taxon>
        <taxon>Paenibacillus</taxon>
    </lineage>
</organism>
<proteinExistence type="predicted"/>
<dbReference type="OrthoDB" id="5513277at2"/>
<evidence type="ECO:0000259" key="1">
    <source>
        <dbReference type="Pfam" id="PF00561"/>
    </source>
</evidence>
<name>A0A168JU26_9BACL</name>